<dbReference type="GO" id="GO:0071011">
    <property type="term" value="C:precatalytic spliceosome"/>
    <property type="evidence" value="ECO:0007669"/>
    <property type="project" value="TreeGrafter"/>
</dbReference>
<dbReference type="SMART" id="SM00360">
    <property type="entry name" value="RRM"/>
    <property type="match status" value="1"/>
</dbReference>
<name>A0AAN7HV32_9FUNG</name>
<gene>
    <name evidence="9" type="ORF">ATC70_009492</name>
</gene>
<dbReference type="InterPro" id="IPR012677">
    <property type="entry name" value="Nucleotide-bd_a/b_plait_sf"/>
</dbReference>
<proteinExistence type="predicted"/>
<sequence>MSFSLYGALPPSKSDKAGADGTKNEASANQSSGLYSSLSAPESGSTKFKSNPQESSLKPTSLATTTTTTTTTASTADVQPTKPAGWSAINTFRPVLRRPTIQAKPKLNKPFIPAGATIVSTKTITKEDREKELQMESEAKKASLEEQQKKNDNIDLGVIPLLTTADDVNGFRATQKASKKKKKGGKAAAANAPPQPVVFNMLEDYDPHRPNDYEQYKEERRELKEQQKRKREWEKKQDVERSWSRSRSPSRSRSSSRSNSPSKSRSSSPHAHVAVDPSPSSKINVNETAEDAYRRRLRMSQQQQQPNIMPEPPRMEELGPAPHVAAPIIKEIPSQVILLTNMVGPGEVDDMLQEETAEECSKYGKVERCLIFEVPKGRISDDRAVRIFVQFSSMDSARNAIQDLHGRFFGGRIVSATYFDMKRFERLDLAPSKEEFC</sequence>
<evidence type="ECO:0000256" key="5">
    <source>
        <dbReference type="ARBA" id="ARBA00023242"/>
    </source>
</evidence>
<evidence type="ECO:0000256" key="3">
    <source>
        <dbReference type="ARBA" id="ARBA00022884"/>
    </source>
</evidence>
<feature type="compositionally biased region" description="Low complexity" evidence="7">
    <location>
        <begin position="60"/>
        <end position="76"/>
    </location>
</feature>
<dbReference type="InterPro" id="IPR034653">
    <property type="entry name" value="SPF45_RRM"/>
</dbReference>
<dbReference type="InterPro" id="IPR035979">
    <property type="entry name" value="RBD_domain_sf"/>
</dbReference>
<evidence type="ECO:0000256" key="1">
    <source>
        <dbReference type="ARBA" id="ARBA00004123"/>
    </source>
</evidence>
<comment type="subcellular location">
    <subcellularLocation>
        <location evidence="1">Nucleus</location>
    </subcellularLocation>
</comment>
<evidence type="ECO:0000259" key="8">
    <source>
        <dbReference type="PROSITE" id="PS50102"/>
    </source>
</evidence>
<feature type="compositionally biased region" description="Low complexity" evidence="7">
    <location>
        <begin position="245"/>
        <end position="269"/>
    </location>
</feature>
<keyword evidence="2" id="KW-0507">mRNA processing</keyword>
<evidence type="ECO:0000256" key="4">
    <source>
        <dbReference type="ARBA" id="ARBA00023187"/>
    </source>
</evidence>
<dbReference type="PANTHER" id="PTHR13288:SF8">
    <property type="entry name" value="SPLICING FACTOR 45"/>
    <property type="match status" value="1"/>
</dbReference>
<dbReference type="InterPro" id="IPR000504">
    <property type="entry name" value="RRM_dom"/>
</dbReference>
<dbReference type="Pfam" id="PF00076">
    <property type="entry name" value="RRM_1"/>
    <property type="match status" value="1"/>
</dbReference>
<dbReference type="GO" id="GO:0003723">
    <property type="term" value="F:RNA binding"/>
    <property type="evidence" value="ECO:0007669"/>
    <property type="project" value="UniProtKB-UniRule"/>
</dbReference>
<feature type="domain" description="RRM" evidence="8">
    <location>
        <begin position="335"/>
        <end position="421"/>
    </location>
</feature>
<evidence type="ECO:0000313" key="9">
    <source>
        <dbReference type="EMBL" id="KAK4519260.1"/>
    </source>
</evidence>
<comment type="caution">
    <text evidence="9">The sequence shown here is derived from an EMBL/GenBank/DDBJ whole genome shotgun (WGS) entry which is preliminary data.</text>
</comment>
<dbReference type="EMBL" id="JASEJX010000012">
    <property type="protein sequence ID" value="KAK4519260.1"/>
    <property type="molecule type" value="Genomic_DNA"/>
</dbReference>
<accession>A0AAN7HV32</accession>
<keyword evidence="10" id="KW-1185">Reference proteome</keyword>
<dbReference type="GeneID" id="89953178"/>
<evidence type="ECO:0000313" key="10">
    <source>
        <dbReference type="Proteomes" id="UP001304243"/>
    </source>
</evidence>
<feature type="region of interest" description="Disordered" evidence="7">
    <location>
        <begin position="1"/>
        <end position="91"/>
    </location>
</feature>
<dbReference type="PROSITE" id="PS50102">
    <property type="entry name" value="RRM"/>
    <property type="match status" value="1"/>
</dbReference>
<keyword evidence="5" id="KW-0539">Nucleus</keyword>
<evidence type="ECO:0000256" key="7">
    <source>
        <dbReference type="SAM" id="MobiDB-lite"/>
    </source>
</evidence>
<feature type="compositionally biased region" description="Polar residues" evidence="7">
    <location>
        <begin position="24"/>
        <end position="59"/>
    </location>
</feature>
<evidence type="ECO:0000256" key="2">
    <source>
        <dbReference type="ARBA" id="ARBA00022664"/>
    </source>
</evidence>
<dbReference type="Proteomes" id="UP001304243">
    <property type="component" value="Unassembled WGS sequence"/>
</dbReference>
<dbReference type="SUPFAM" id="SSF54928">
    <property type="entry name" value="RNA-binding domain, RBD"/>
    <property type="match status" value="1"/>
</dbReference>
<feature type="region of interest" description="Disordered" evidence="7">
    <location>
        <begin position="165"/>
        <end position="286"/>
    </location>
</feature>
<keyword evidence="3 6" id="KW-0694">RNA-binding</keyword>
<feature type="compositionally biased region" description="Basic and acidic residues" evidence="7">
    <location>
        <begin position="205"/>
        <end position="243"/>
    </location>
</feature>
<dbReference type="InterPro" id="IPR040052">
    <property type="entry name" value="RBM17"/>
</dbReference>
<dbReference type="GO" id="GO:0045292">
    <property type="term" value="P:mRNA cis splicing, via spliceosome"/>
    <property type="evidence" value="ECO:0007669"/>
    <property type="project" value="InterPro"/>
</dbReference>
<dbReference type="AlphaFoldDB" id="A0AAN7HV32"/>
<dbReference type="Gene3D" id="3.30.70.330">
    <property type="match status" value="1"/>
</dbReference>
<dbReference type="CDD" id="cd12647">
    <property type="entry name" value="RRM_UHM_SPF45"/>
    <property type="match status" value="1"/>
</dbReference>
<dbReference type="FunFam" id="3.30.70.330:FF:000382">
    <property type="entry name" value="G-patch domain-containing protein"/>
    <property type="match status" value="1"/>
</dbReference>
<protein>
    <recommendedName>
        <fullName evidence="8">RRM domain-containing protein</fullName>
    </recommendedName>
</protein>
<dbReference type="PANTHER" id="PTHR13288">
    <property type="entry name" value="SPLICING FACTOR 45 SPF45"/>
    <property type="match status" value="1"/>
</dbReference>
<dbReference type="InterPro" id="IPR003954">
    <property type="entry name" value="RRM_euk-type"/>
</dbReference>
<reference evidence="9 10" key="1">
    <citation type="submission" date="2022-11" db="EMBL/GenBank/DDBJ databases">
        <title>Mucor velutinosus strain NIH1002 WGS.</title>
        <authorList>
            <person name="Subramanian P."/>
            <person name="Mullikin J.C."/>
            <person name="Segre J.A."/>
            <person name="Zelazny A.M."/>
        </authorList>
    </citation>
    <scope>NUCLEOTIDE SEQUENCE [LARGE SCALE GENOMIC DNA]</scope>
    <source>
        <strain evidence="9 10">NIH1002</strain>
    </source>
</reference>
<dbReference type="SMART" id="SM00361">
    <property type="entry name" value="RRM_1"/>
    <property type="match status" value="1"/>
</dbReference>
<evidence type="ECO:0000256" key="6">
    <source>
        <dbReference type="PROSITE-ProRule" id="PRU00176"/>
    </source>
</evidence>
<feature type="region of interest" description="Disordered" evidence="7">
    <location>
        <begin position="125"/>
        <end position="152"/>
    </location>
</feature>
<keyword evidence="4" id="KW-0508">mRNA splicing</keyword>
<organism evidence="9 10">
    <name type="scientific">Mucor velutinosus</name>
    <dbReference type="NCBI Taxonomy" id="708070"/>
    <lineage>
        <taxon>Eukaryota</taxon>
        <taxon>Fungi</taxon>
        <taxon>Fungi incertae sedis</taxon>
        <taxon>Mucoromycota</taxon>
        <taxon>Mucoromycotina</taxon>
        <taxon>Mucoromycetes</taxon>
        <taxon>Mucorales</taxon>
        <taxon>Mucorineae</taxon>
        <taxon>Mucoraceae</taxon>
        <taxon>Mucor</taxon>
    </lineage>
</organism>
<dbReference type="RefSeq" id="XP_064685926.1">
    <property type="nucleotide sequence ID" value="XM_064828724.1"/>
</dbReference>